<dbReference type="EMBL" id="KV722432">
    <property type="protein sequence ID" value="OCH89193.1"/>
    <property type="molecule type" value="Genomic_DNA"/>
</dbReference>
<dbReference type="PANTHER" id="PTHR43303">
    <property type="entry name" value="NADPH DEHYDROGENASE C23G7.10C-RELATED"/>
    <property type="match status" value="1"/>
</dbReference>
<dbReference type="GO" id="GO:0010181">
    <property type="term" value="F:FMN binding"/>
    <property type="evidence" value="ECO:0007669"/>
    <property type="project" value="InterPro"/>
</dbReference>
<reference evidence="7 8" key="1">
    <citation type="submission" date="2016-07" db="EMBL/GenBank/DDBJ databases">
        <title>Draft genome of the white-rot fungus Obba rivulosa 3A-2.</title>
        <authorList>
            <consortium name="DOE Joint Genome Institute"/>
            <person name="Miettinen O."/>
            <person name="Riley R."/>
            <person name="Acob R."/>
            <person name="Barry K."/>
            <person name="Cullen D."/>
            <person name="De Vries R."/>
            <person name="Hainaut M."/>
            <person name="Hatakka A."/>
            <person name="Henrissat B."/>
            <person name="Hilden K."/>
            <person name="Kuo R."/>
            <person name="Labutti K."/>
            <person name="Lipzen A."/>
            <person name="Makela M.R."/>
            <person name="Sandor L."/>
            <person name="Spatafora J.W."/>
            <person name="Grigoriev I.V."/>
            <person name="Hibbett D.S."/>
        </authorList>
    </citation>
    <scope>NUCLEOTIDE SEQUENCE [LARGE SCALE GENOMIC DNA]</scope>
    <source>
        <strain evidence="7 8">3A-2</strain>
    </source>
</reference>
<protein>
    <submittedName>
        <fullName evidence="7">FMN-linked oxidoreductase</fullName>
    </submittedName>
</protein>
<dbReference type="GO" id="GO:0003959">
    <property type="term" value="F:NADPH dehydrogenase activity"/>
    <property type="evidence" value="ECO:0007669"/>
    <property type="project" value="InterPro"/>
</dbReference>
<name>A0A8E2AQR1_9APHY</name>
<dbReference type="Pfam" id="PF00724">
    <property type="entry name" value="Oxidored_FMN"/>
    <property type="match status" value="1"/>
</dbReference>
<dbReference type="GO" id="GO:0050661">
    <property type="term" value="F:NADP binding"/>
    <property type="evidence" value="ECO:0007669"/>
    <property type="project" value="InterPro"/>
</dbReference>
<evidence type="ECO:0000313" key="8">
    <source>
        <dbReference type="Proteomes" id="UP000250043"/>
    </source>
</evidence>
<dbReference type="InterPro" id="IPR044152">
    <property type="entry name" value="YqjM-like"/>
</dbReference>
<gene>
    <name evidence="7" type="ORF">OBBRIDRAFT_888540</name>
</gene>
<dbReference type="Gene3D" id="3.20.20.70">
    <property type="entry name" value="Aldolase class I"/>
    <property type="match status" value="1"/>
</dbReference>
<evidence type="ECO:0000256" key="2">
    <source>
        <dbReference type="ARBA" id="ARBA00022630"/>
    </source>
</evidence>
<dbReference type="InterPro" id="IPR013785">
    <property type="entry name" value="Aldolase_TIM"/>
</dbReference>
<keyword evidence="5" id="KW-0560">Oxidoreductase</keyword>
<evidence type="ECO:0000256" key="5">
    <source>
        <dbReference type="ARBA" id="ARBA00023002"/>
    </source>
</evidence>
<dbReference type="AlphaFoldDB" id="A0A8E2AQR1"/>
<dbReference type="OrthoDB" id="1663137at2759"/>
<sequence length="408" mass="44271">MEDIISPAAPNVPYFTPAQNPPAGAAIVPQPDGKPVPKLFQPLKIRGLEVHNRIFLSSLGQSSADDGKVTPWHFAHIGGITIYGPGISMLEAAAVAPNGRTSPQDLGLWSDAQVAPLRQIVDFAHAQNQKVGVQLAHAGRKASTVARWLSAEHGASAAVGGWPHDVYAPSAVAYNPENPAYPVPKALTAQGIRELVGAFARAARRAVEAGMDAVEIHGAHGHLVHQFVSPVTNKRTDEYGGSFENRIRFAVEVVDAVRAVIPSDMPLFFRLAGRDRTGRAIWRIEETIRLGEILAEHGVDLYDVSSGGLERRQKILFKAPTYQAHFSEAVKKQLGDKILVSAVGGIASGSIAQEVLEEGQADLIFVGRQFLRDHQTVWTFARDLEVEIRLPNQVEWVFRGRGSSRSKQ</sequence>
<feature type="domain" description="NADH:flavin oxidoreductase/NADH oxidase N-terminal" evidence="6">
    <location>
        <begin position="38"/>
        <end position="383"/>
    </location>
</feature>
<keyword evidence="4" id="KW-0521">NADP</keyword>
<evidence type="ECO:0000313" key="7">
    <source>
        <dbReference type="EMBL" id="OCH89193.1"/>
    </source>
</evidence>
<evidence type="ECO:0000256" key="4">
    <source>
        <dbReference type="ARBA" id="ARBA00022857"/>
    </source>
</evidence>
<proteinExistence type="predicted"/>
<accession>A0A8E2AQR1</accession>
<dbReference type="CDD" id="cd02932">
    <property type="entry name" value="OYE_YqiM_FMN"/>
    <property type="match status" value="1"/>
</dbReference>
<evidence type="ECO:0000256" key="3">
    <source>
        <dbReference type="ARBA" id="ARBA00022643"/>
    </source>
</evidence>
<evidence type="ECO:0000256" key="1">
    <source>
        <dbReference type="ARBA" id="ARBA00001917"/>
    </source>
</evidence>
<keyword evidence="3" id="KW-0288">FMN</keyword>
<comment type="cofactor">
    <cofactor evidence="1">
        <name>FMN</name>
        <dbReference type="ChEBI" id="CHEBI:58210"/>
    </cofactor>
</comment>
<organism evidence="7 8">
    <name type="scientific">Obba rivulosa</name>
    <dbReference type="NCBI Taxonomy" id="1052685"/>
    <lineage>
        <taxon>Eukaryota</taxon>
        <taxon>Fungi</taxon>
        <taxon>Dikarya</taxon>
        <taxon>Basidiomycota</taxon>
        <taxon>Agaricomycotina</taxon>
        <taxon>Agaricomycetes</taxon>
        <taxon>Polyporales</taxon>
        <taxon>Gelatoporiaceae</taxon>
        <taxon>Obba</taxon>
    </lineage>
</organism>
<keyword evidence="2" id="KW-0285">Flavoprotein</keyword>
<dbReference type="PANTHER" id="PTHR43303:SF4">
    <property type="entry name" value="NADPH DEHYDROGENASE C23G7.10C-RELATED"/>
    <property type="match status" value="1"/>
</dbReference>
<dbReference type="SUPFAM" id="SSF51395">
    <property type="entry name" value="FMN-linked oxidoreductases"/>
    <property type="match status" value="1"/>
</dbReference>
<keyword evidence="8" id="KW-1185">Reference proteome</keyword>
<dbReference type="Proteomes" id="UP000250043">
    <property type="component" value="Unassembled WGS sequence"/>
</dbReference>
<evidence type="ECO:0000259" key="6">
    <source>
        <dbReference type="Pfam" id="PF00724"/>
    </source>
</evidence>
<dbReference type="InterPro" id="IPR001155">
    <property type="entry name" value="OxRdtase_FMN_N"/>
</dbReference>